<dbReference type="InterPro" id="IPR051599">
    <property type="entry name" value="Cell_Envelope_Assoc"/>
</dbReference>
<feature type="transmembrane region" description="Helical" evidence="1">
    <location>
        <begin position="12"/>
        <end position="32"/>
    </location>
</feature>
<dbReference type="InterPro" id="IPR003848">
    <property type="entry name" value="DUF218"/>
</dbReference>
<feature type="domain" description="DUF218" evidence="2">
    <location>
        <begin position="59"/>
        <end position="184"/>
    </location>
</feature>
<reference evidence="4" key="1">
    <citation type="submission" date="2016-10" db="EMBL/GenBank/DDBJ databases">
        <authorList>
            <person name="Varghese N."/>
        </authorList>
    </citation>
    <scope>NUCLEOTIDE SEQUENCE [LARGE SCALE GENOMIC DNA]</scope>
    <source>
        <strain evidence="4">DSM 21843</strain>
    </source>
</reference>
<keyword evidence="1" id="KW-0472">Membrane</keyword>
<sequence>MRLIRFVFKLVFRIVGAIIAVALAVLLVPNAWEYATQVGKLRESDAVEASVQAGTATYDCIFVLGAAVQSDGEPSTILQDRLDVAIALYKAGVAPKIIMSGDDESDSSYDEVMNMKRYAVEAGVPSEDVFCDHAGLNTYDSMYRAKYVFGVSSMVVVTQEYHQYRALFDASSFGMQVVGVSSDLHSYAKQTYFDVREVFARISDMGKVLTNQQATRLSEPVSLSQSGDVTSW</sequence>
<evidence type="ECO:0000313" key="3">
    <source>
        <dbReference type="EMBL" id="SEO95421.1"/>
    </source>
</evidence>
<dbReference type="CDD" id="cd06259">
    <property type="entry name" value="YdcF-like"/>
    <property type="match status" value="1"/>
</dbReference>
<gene>
    <name evidence="3" type="ORF">SAMN02910314_01729</name>
</gene>
<protein>
    <submittedName>
        <fullName evidence="3">Protein SanA, affects membrane permeability for vancomycin</fullName>
    </submittedName>
</protein>
<organism evidence="3 4">
    <name type="scientific">Denitrobacterium detoxificans</name>
    <dbReference type="NCBI Taxonomy" id="79604"/>
    <lineage>
        <taxon>Bacteria</taxon>
        <taxon>Bacillati</taxon>
        <taxon>Actinomycetota</taxon>
        <taxon>Coriobacteriia</taxon>
        <taxon>Eggerthellales</taxon>
        <taxon>Eggerthellaceae</taxon>
        <taxon>Denitrobacterium</taxon>
    </lineage>
</organism>
<evidence type="ECO:0000259" key="2">
    <source>
        <dbReference type="Pfam" id="PF02698"/>
    </source>
</evidence>
<keyword evidence="1" id="KW-0812">Transmembrane</keyword>
<keyword evidence="4" id="KW-1185">Reference proteome</keyword>
<dbReference type="GO" id="GO:0005886">
    <property type="term" value="C:plasma membrane"/>
    <property type="evidence" value="ECO:0007669"/>
    <property type="project" value="TreeGrafter"/>
</dbReference>
<accession>A0A1H8TWY0</accession>
<evidence type="ECO:0000256" key="1">
    <source>
        <dbReference type="SAM" id="Phobius"/>
    </source>
</evidence>
<keyword evidence="1" id="KW-1133">Transmembrane helix</keyword>
<name>A0A1H8TWY0_9ACTN</name>
<dbReference type="PANTHER" id="PTHR30336:SF6">
    <property type="entry name" value="INTEGRAL MEMBRANE PROTEIN"/>
    <property type="match status" value="1"/>
</dbReference>
<dbReference type="AlphaFoldDB" id="A0A1H8TWY0"/>
<dbReference type="Proteomes" id="UP000182975">
    <property type="component" value="Unassembled WGS sequence"/>
</dbReference>
<dbReference type="PANTHER" id="PTHR30336">
    <property type="entry name" value="INNER MEMBRANE PROTEIN, PROBABLE PERMEASE"/>
    <property type="match status" value="1"/>
</dbReference>
<proteinExistence type="predicted"/>
<dbReference type="Pfam" id="PF02698">
    <property type="entry name" value="DUF218"/>
    <property type="match status" value="1"/>
</dbReference>
<dbReference type="STRING" id="79604.AAY81_01435"/>
<evidence type="ECO:0000313" key="4">
    <source>
        <dbReference type="Proteomes" id="UP000182975"/>
    </source>
</evidence>
<dbReference type="EMBL" id="FOEC01000013">
    <property type="protein sequence ID" value="SEO95421.1"/>
    <property type="molecule type" value="Genomic_DNA"/>
</dbReference>